<dbReference type="EMBL" id="BMSZ01000029">
    <property type="protein sequence ID" value="GGS81507.1"/>
    <property type="molecule type" value="Genomic_DNA"/>
</dbReference>
<feature type="region of interest" description="Disordered" evidence="1">
    <location>
        <begin position="46"/>
        <end position="89"/>
    </location>
</feature>
<accession>A0ABQ2TRX5</accession>
<feature type="compositionally biased region" description="Basic and acidic residues" evidence="1">
    <location>
        <begin position="12"/>
        <end position="22"/>
    </location>
</feature>
<comment type="caution">
    <text evidence="2">The sequence shown here is derived from an EMBL/GenBank/DDBJ whole genome shotgun (WGS) entry which is preliminary data.</text>
</comment>
<feature type="region of interest" description="Disordered" evidence="1">
    <location>
        <begin position="1"/>
        <end position="31"/>
    </location>
</feature>
<protein>
    <submittedName>
        <fullName evidence="2">Uncharacterized protein</fullName>
    </submittedName>
</protein>
<gene>
    <name evidence="2" type="ORF">GCM10010253_65210</name>
</gene>
<feature type="compositionally biased region" description="Polar residues" evidence="1">
    <location>
        <begin position="1"/>
        <end position="10"/>
    </location>
</feature>
<evidence type="ECO:0000313" key="3">
    <source>
        <dbReference type="Proteomes" id="UP000659767"/>
    </source>
</evidence>
<evidence type="ECO:0000313" key="2">
    <source>
        <dbReference type="EMBL" id="GGS81507.1"/>
    </source>
</evidence>
<evidence type="ECO:0000256" key="1">
    <source>
        <dbReference type="SAM" id="MobiDB-lite"/>
    </source>
</evidence>
<organism evidence="2 3">
    <name type="scientific">Streptomyces badius</name>
    <dbReference type="NCBI Taxonomy" id="1941"/>
    <lineage>
        <taxon>Bacteria</taxon>
        <taxon>Bacillati</taxon>
        <taxon>Actinomycetota</taxon>
        <taxon>Actinomycetes</taxon>
        <taxon>Kitasatosporales</taxon>
        <taxon>Streptomycetaceae</taxon>
        <taxon>Streptomyces</taxon>
    </lineage>
</organism>
<proteinExistence type="predicted"/>
<reference evidence="3" key="1">
    <citation type="journal article" date="2019" name="Int. J. Syst. Evol. Microbiol.">
        <title>The Global Catalogue of Microorganisms (GCM) 10K type strain sequencing project: providing services to taxonomists for standard genome sequencing and annotation.</title>
        <authorList>
            <consortium name="The Broad Institute Genomics Platform"/>
            <consortium name="The Broad Institute Genome Sequencing Center for Infectious Disease"/>
            <person name="Wu L."/>
            <person name="Ma J."/>
        </authorList>
    </citation>
    <scope>NUCLEOTIDE SEQUENCE [LARGE SCALE GENOMIC DNA]</scope>
    <source>
        <strain evidence="3">JCM 4350</strain>
    </source>
</reference>
<dbReference type="Proteomes" id="UP000659767">
    <property type="component" value="Unassembled WGS sequence"/>
</dbReference>
<sequence>MTDWDTNPSGVDTRRPLEHRVVGSEPGPVARTLPGRFRHVEGHQAALSPGTTAAEHQTPPCPGPGGDGVMTPVFGTEPPGDPEGAPNHR</sequence>
<name>A0ABQ2TRX5_STRBA</name>
<keyword evidence="3" id="KW-1185">Reference proteome</keyword>